<dbReference type="EMBL" id="CP051682">
    <property type="protein sequence ID" value="QJD97208.1"/>
    <property type="molecule type" value="Genomic_DNA"/>
</dbReference>
<proteinExistence type="predicted"/>
<dbReference type="InterPro" id="IPR058148">
    <property type="entry name" value="M949_RS01915-like_dom"/>
</dbReference>
<feature type="signal peptide" evidence="1">
    <location>
        <begin position="1"/>
        <end position="18"/>
    </location>
</feature>
<dbReference type="RefSeq" id="WP_169609184.1">
    <property type="nucleotide sequence ID" value="NZ_CP051682.1"/>
</dbReference>
<accession>A0A7L5E3M9</accession>
<evidence type="ECO:0000256" key="1">
    <source>
        <dbReference type="SAM" id="SignalP"/>
    </source>
</evidence>
<dbReference type="KEGG" id="mrob:HH214_15685"/>
<keyword evidence="1" id="KW-0732">Signal</keyword>
<dbReference type="NCBIfam" id="NF046077">
    <property type="entry name" value="LPS_M949_RS01915"/>
    <property type="match status" value="1"/>
</dbReference>
<evidence type="ECO:0000313" key="2">
    <source>
        <dbReference type="EMBL" id="QJD97208.1"/>
    </source>
</evidence>
<evidence type="ECO:0000313" key="3">
    <source>
        <dbReference type="Proteomes" id="UP000503278"/>
    </source>
</evidence>
<dbReference type="Proteomes" id="UP000503278">
    <property type="component" value="Chromosome"/>
</dbReference>
<organism evidence="2 3">
    <name type="scientific">Mucilaginibacter robiniae</name>
    <dbReference type="NCBI Taxonomy" id="2728022"/>
    <lineage>
        <taxon>Bacteria</taxon>
        <taxon>Pseudomonadati</taxon>
        <taxon>Bacteroidota</taxon>
        <taxon>Sphingobacteriia</taxon>
        <taxon>Sphingobacteriales</taxon>
        <taxon>Sphingobacteriaceae</taxon>
        <taxon>Mucilaginibacter</taxon>
    </lineage>
</organism>
<sequence>MRIILFISCLFFSVWANAQLKTQVVAKTSVPKSLRYQGKPVQAVQYQDQTGTYFALTTQTGEQPQKGEEGARQAHLYAYVYQLNDNAAPTLLWQLHDLVSDCILDLEAEFVPSSITVTDLDKNGKAEVWVGYRLSCRGDISPSDLKLIMHEGTTKYAMRGVGKLKVNNVLQTDGGEISSNDFIKGPTAFKPYARQLWNKYALEVIK</sequence>
<keyword evidence="3" id="KW-1185">Reference proteome</keyword>
<dbReference type="AlphaFoldDB" id="A0A7L5E3M9"/>
<gene>
    <name evidence="2" type="ORF">HH214_15685</name>
</gene>
<reference evidence="2 3" key="1">
    <citation type="submission" date="2020-04" db="EMBL/GenBank/DDBJ databases">
        <title>Genome sequencing of novel species.</title>
        <authorList>
            <person name="Heo J."/>
            <person name="Kim S.-J."/>
            <person name="Kim J.-S."/>
            <person name="Hong S.-B."/>
            <person name="Kwon S.-W."/>
        </authorList>
    </citation>
    <scope>NUCLEOTIDE SEQUENCE [LARGE SCALE GENOMIC DNA]</scope>
    <source>
        <strain evidence="2 3">F39-2</strain>
    </source>
</reference>
<feature type="chain" id="PRO_5029616683" evidence="1">
    <location>
        <begin position="19"/>
        <end position="206"/>
    </location>
</feature>
<name>A0A7L5E3M9_9SPHI</name>
<protein>
    <submittedName>
        <fullName evidence="2">Uncharacterized protein</fullName>
    </submittedName>
</protein>